<gene>
    <name evidence="1" type="ORF">FRV6_04851</name>
</gene>
<dbReference type="CDD" id="cd09272">
    <property type="entry name" value="RNase_HI_RT_Ty1"/>
    <property type="match status" value="1"/>
</dbReference>
<dbReference type="Proteomes" id="UP000219369">
    <property type="component" value="Unassembled WGS sequence"/>
</dbReference>
<evidence type="ECO:0008006" key="3">
    <source>
        <dbReference type="Google" id="ProtNLM"/>
    </source>
</evidence>
<protein>
    <recommendedName>
        <fullName evidence="3">Reverse transcriptase Ty1/copia-type domain-containing protein</fullName>
    </recommendedName>
</protein>
<reference evidence="2" key="1">
    <citation type="submission" date="2016-09" db="EMBL/GenBank/DDBJ databases">
        <authorList>
            <person name="Guldener U."/>
        </authorList>
    </citation>
    <scope>NUCLEOTIDE SEQUENCE [LARGE SCALE GENOMIC DNA]</scope>
    <source>
        <strain evidence="2">V64-1</strain>
    </source>
</reference>
<name>A0A2H3SW00_FUSOX</name>
<dbReference type="EMBL" id="FMJY01000002">
    <property type="protein sequence ID" value="SCO80638.1"/>
    <property type="molecule type" value="Genomic_DNA"/>
</dbReference>
<evidence type="ECO:0000313" key="2">
    <source>
        <dbReference type="Proteomes" id="UP000219369"/>
    </source>
</evidence>
<dbReference type="PANTHER" id="PTHR11439">
    <property type="entry name" value="GAG-POL-RELATED RETROTRANSPOSON"/>
    <property type="match status" value="1"/>
</dbReference>
<accession>A0A2H3SW00</accession>
<dbReference type="OrthoDB" id="5059980at2759"/>
<organism evidence="1 2">
    <name type="scientific">Fusarium oxysporum</name>
    <name type="common">Fusarium vascular wilt</name>
    <dbReference type="NCBI Taxonomy" id="5507"/>
    <lineage>
        <taxon>Eukaryota</taxon>
        <taxon>Fungi</taxon>
        <taxon>Dikarya</taxon>
        <taxon>Ascomycota</taxon>
        <taxon>Pezizomycotina</taxon>
        <taxon>Sordariomycetes</taxon>
        <taxon>Hypocreomycetidae</taxon>
        <taxon>Hypocreales</taxon>
        <taxon>Nectriaceae</taxon>
        <taxon>Fusarium</taxon>
        <taxon>Fusarium oxysporum species complex</taxon>
    </lineage>
</organism>
<proteinExistence type="predicted"/>
<sequence>MRPWTTYSDTFDVYSDASFANNTIDQKSLQAYVMKLFGGTIGWRANKQDTVTTSTTKAELLALAQAAKESMFISRLITELGVTLDNRSIIIQCDNAQTIRLINSDVALLQTKL</sequence>
<dbReference type="AlphaFoldDB" id="A0A2H3SW00"/>
<evidence type="ECO:0000313" key="1">
    <source>
        <dbReference type="EMBL" id="SCO80638.1"/>
    </source>
</evidence>